<reference evidence="2 3" key="1">
    <citation type="journal article" date="2020" name="ISME J.">
        <title>Uncovering the hidden diversity of litter-decomposition mechanisms in mushroom-forming fungi.</title>
        <authorList>
            <person name="Floudas D."/>
            <person name="Bentzer J."/>
            <person name="Ahren D."/>
            <person name="Johansson T."/>
            <person name="Persson P."/>
            <person name="Tunlid A."/>
        </authorList>
    </citation>
    <scope>NUCLEOTIDE SEQUENCE [LARGE SCALE GENOMIC DNA]</scope>
    <source>
        <strain evidence="2 3">CBS 291.85</strain>
    </source>
</reference>
<proteinExistence type="predicted"/>
<gene>
    <name evidence="2" type="ORF">D9758_017740</name>
</gene>
<comment type="caution">
    <text evidence="2">The sequence shown here is derived from an EMBL/GenBank/DDBJ whole genome shotgun (WGS) entry which is preliminary data.</text>
</comment>
<dbReference type="EMBL" id="JAACJM010000385">
    <property type="protein sequence ID" value="KAF5324963.1"/>
    <property type="molecule type" value="Genomic_DNA"/>
</dbReference>
<keyword evidence="1" id="KW-0732">Signal</keyword>
<dbReference type="Proteomes" id="UP000559256">
    <property type="component" value="Unassembled WGS sequence"/>
</dbReference>
<keyword evidence="3" id="KW-1185">Reference proteome</keyword>
<dbReference type="AlphaFoldDB" id="A0A8H5BKU7"/>
<organism evidence="2 3">
    <name type="scientific">Tetrapyrgos nigripes</name>
    <dbReference type="NCBI Taxonomy" id="182062"/>
    <lineage>
        <taxon>Eukaryota</taxon>
        <taxon>Fungi</taxon>
        <taxon>Dikarya</taxon>
        <taxon>Basidiomycota</taxon>
        <taxon>Agaricomycotina</taxon>
        <taxon>Agaricomycetes</taxon>
        <taxon>Agaricomycetidae</taxon>
        <taxon>Agaricales</taxon>
        <taxon>Marasmiineae</taxon>
        <taxon>Marasmiaceae</taxon>
        <taxon>Tetrapyrgos</taxon>
    </lineage>
</organism>
<protein>
    <submittedName>
        <fullName evidence="2">Uncharacterized protein</fullName>
    </submittedName>
</protein>
<accession>A0A8H5BKU7</accession>
<evidence type="ECO:0000313" key="2">
    <source>
        <dbReference type="EMBL" id="KAF5324963.1"/>
    </source>
</evidence>
<evidence type="ECO:0000313" key="3">
    <source>
        <dbReference type="Proteomes" id="UP000559256"/>
    </source>
</evidence>
<feature type="signal peptide" evidence="1">
    <location>
        <begin position="1"/>
        <end position="28"/>
    </location>
</feature>
<sequence length="348" mass="37992">MFNLKKYWPAVLFYFLVGSLVLLQIADAAPAPASSTKKTSSTTSTKSSTSLPVHVFLTLEFDFAFIDDVLGLSDVDDLLNPAYRFKLEYYKLKHCTQPGGGMNNTTSPNNTTISGGGGNSTNSTEAFEPVKACPIKNPKNNSTKSSNTTANTARAARFIDIHSRTNQGPGPNEEVIGFCEQSDGVSTQLEQGQFTGAAADQNLGNAVYWDENPYVVTMRAHSMGGRKVCVLIADKDVWAKVQGLWFTDQVVEGKQVAMAAPAPILRNSFENNRKWYAGKFGITGQFVRYALRKGMPSQVAIPPELLGNGFRVVCFTAFDNNVGFKLPEDISYKAKAQQGEWNIQNPPC</sequence>
<feature type="chain" id="PRO_5034840471" evidence="1">
    <location>
        <begin position="29"/>
        <end position="348"/>
    </location>
</feature>
<name>A0A8H5BKU7_9AGAR</name>
<evidence type="ECO:0000256" key="1">
    <source>
        <dbReference type="SAM" id="SignalP"/>
    </source>
</evidence>